<dbReference type="Proteomes" id="UP000749740">
    <property type="component" value="Unassembled WGS sequence"/>
</dbReference>
<dbReference type="EMBL" id="JABDYF010000003">
    <property type="protein sequence ID" value="MBX5089428.1"/>
    <property type="molecule type" value="Genomic_DNA"/>
</dbReference>
<gene>
    <name evidence="5" type="ORF">HJB60_09615</name>
    <name evidence="4" type="ORF">HJB63_04945</name>
</gene>
<dbReference type="Pfam" id="PF00583">
    <property type="entry name" value="Acetyltransf_1"/>
    <property type="match status" value="1"/>
</dbReference>
<dbReference type="PANTHER" id="PTHR43877:SF2">
    <property type="entry name" value="AMINOALKYLPHOSPHONATE N-ACETYLTRANSFERASE-RELATED"/>
    <property type="match status" value="1"/>
</dbReference>
<dbReference type="GO" id="GO:0016747">
    <property type="term" value="F:acyltransferase activity, transferring groups other than amino-acyl groups"/>
    <property type="evidence" value="ECO:0007669"/>
    <property type="project" value="InterPro"/>
</dbReference>
<dbReference type="Gene3D" id="3.40.630.30">
    <property type="match status" value="1"/>
</dbReference>
<dbReference type="InterPro" id="IPR016181">
    <property type="entry name" value="Acyl_CoA_acyltransferase"/>
</dbReference>
<comment type="caution">
    <text evidence="4">The sequence shown here is derived from an EMBL/GenBank/DDBJ whole genome shotgun (WGS) entry which is preliminary data.</text>
</comment>
<evidence type="ECO:0000256" key="1">
    <source>
        <dbReference type="ARBA" id="ARBA00022679"/>
    </source>
</evidence>
<feature type="domain" description="N-acetyltransferase" evidence="3">
    <location>
        <begin position="6"/>
        <end position="167"/>
    </location>
</feature>
<evidence type="ECO:0000313" key="7">
    <source>
        <dbReference type="Proteomes" id="UP000770629"/>
    </source>
</evidence>
<evidence type="ECO:0000313" key="5">
    <source>
        <dbReference type="EMBL" id="MBX5089428.1"/>
    </source>
</evidence>
<evidence type="ECO:0000313" key="4">
    <source>
        <dbReference type="EMBL" id="MBX5021930.1"/>
    </source>
</evidence>
<keyword evidence="2" id="KW-0012">Acyltransferase</keyword>
<dbReference type="PANTHER" id="PTHR43877">
    <property type="entry name" value="AMINOALKYLPHOSPHONATE N-ACETYLTRANSFERASE-RELATED-RELATED"/>
    <property type="match status" value="1"/>
</dbReference>
<dbReference type="RefSeq" id="WP_221105237.1">
    <property type="nucleotide sequence ID" value="NZ_JABDXQ010000008.1"/>
</dbReference>
<accession>A0A9Q3M5H4</accession>
<sequence length="173" mass="19307">MDAGGVTIRLIGADEVEAFRTIRLESLRAEPASFASRYEDWEVLSLEEWRERLNEPVFIAFQEGEPVGIMGLFRQRSSKMAHRATIVMVYVRAGLRGTGLAVMLLEAISNHARDIGIRQLELFVSAENPAAIRFYQRQGFAEIGRIPGGVLEEGREIDDVMMARRVAASSKAP</sequence>
<dbReference type="PROSITE" id="PS51186">
    <property type="entry name" value="GNAT"/>
    <property type="match status" value="1"/>
</dbReference>
<proteinExistence type="predicted"/>
<dbReference type="AlphaFoldDB" id="A0A9Q3M5H4"/>
<evidence type="ECO:0000259" key="3">
    <source>
        <dbReference type="PROSITE" id="PS51186"/>
    </source>
</evidence>
<dbReference type="InterPro" id="IPR000182">
    <property type="entry name" value="GNAT_dom"/>
</dbReference>
<dbReference type="EMBL" id="JABDYC010000001">
    <property type="protein sequence ID" value="MBX5021930.1"/>
    <property type="molecule type" value="Genomic_DNA"/>
</dbReference>
<dbReference type="InterPro" id="IPR050832">
    <property type="entry name" value="Bact_Acetyltransf"/>
</dbReference>
<reference evidence="4 7" key="1">
    <citation type="submission" date="2020-04" db="EMBL/GenBank/DDBJ databases">
        <title>Global-level population genomics: horizontal gene transfer, symbiosis and evolution in Rhizobia.</title>
        <authorList>
            <person name="Gai Y."/>
        </authorList>
    </citation>
    <scope>NUCLEOTIDE SEQUENCE</scope>
    <source>
        <strain evidence="5 7">BLR33</strain>
        <strain evidence="4">BLR57</strain>
    </source>
</reference>
<dbReference type="Proteomes" id="UP000770629">
    <property type="component" value="Unassembled WGS sequence"/>
</dbReference>
<protein>
    <submittedName>
        <fullName evidence="4">GNAT family N-acetyltransferase</fullName>
    </submittedName>
</protein>
<dbReference type="SUPFAM" id="SSF55729">
    <property type="entry name" value="Acyl-CoA N-acyltransferases (Nat)"/>
    <property type="match status" value="1"/>
</dbReference>
<evidence type="ECO:0000313" key="6">
    <source>
        <dbReference type="Proteomes" id="UP000749740"/>
    </source>
</evidence>
<name>A0A9Q3M5H4_9HYPH</name>
<dbReference type="CDD" id="cd04301">
    <property type="entry name" value="NAT_SF"/>
    <property type="match status" value="1"/>
</dbReference>
<organism evidence="4 6">
    <name type="scientific">Rhizobium lentis</name>
    <dbReference type="NCBI Taxonomy" id="1138194"/>
    <lineage>
        <taxon>Bacteria</taxon>
        <taxon>Pseudomonadati</taxon>
        <taxon>Pseudomonadota</taxon>
        <taxon>Alphaproteobacteria</taxon>
        <taxon>Hyphomicrobiales</taxon>
        <taxon>Rhizobiaceae</taxon>
        <taxon>Rhizobium/Agrobacterium group</taxon>
        <taxon>Rhizobium</taxon>
    </lineage>
</organism>
<evidence type="ECO:0000256" key="2">
    <source>
        <dbReference type="ARBA" id="ARBA00023315"/>
    </source>
</evidence>
<keyword evidence="7" id="KW-1185">Reference proteome</keyword>
<keyword evidence="1" id="KW-0808">Transferase</keyword>